<evidence type="ECO:0000313" key="1">
    <source>
        <dbReference type="EMBL" id="AMK78914.1"/>
    </source>
</evidence>
<dbReference type="KEGG" id="mdn:JT25_020910"/>
<evidence type="ECO:0000313" key="2">
    <source>
        <dbReference type="Proteomes" id="UP000030512"/>
    </source>
</evidence>
<keyword evidence="2" id="KW-1185">Reference proteome</keyword>
<sequence length="216" mass="24491">MNILGAAEIKDRVRSFFKKGHKSNNKLYKVTHDGHAEVWPMTAKHEKRWNECDNSDQHRLSGATSNYNIAEQLVKMNVGDRSGNCGEMAALSGYYALKIHFIKPELIYIGTVYKKGDHAFCLISEDTINSKHLNFSSVAEFTQLQAAKAWLIVDPWLNTVCRADQYLLESGNKLNEWTTDGKRVNWNSGSQGPGWYVPNGEYKTEFGKAPIKLMPF</sequence>
<accession>A0A140E690</accession>
<protein>
    <submittedName>
        <fullName evidence="1">Uncharacterized protein</fullName>
    </submittedName>
</protein>
<name>A0A140E690_9GAMM</name>
<organism evidence="1 2">
    <name type="scientific">Methylomonas denitrificans</name>
    <dbReference type="NCBI Taxonomy" id="1538553"/>
    <lineage>
        <taxon>Bacteria</taxon>
        <taxon>Pseudomonadati</taxon>
        <taxon>Pseudomonadota</taxon>
        <taxon>Gammaproteobacteria</taxon>
        <taxon>Methylococcales</taxon>
        <taxon>Methylococcaceae</taxon>
        <taxon>Methylomonas</taxon>
    </lineage>
</organism>
<proteinExistence type="predicted"/>
<reference evidence="1 2" key="1">
    <citation type="journal article" date="2015" name="Environ. Microbiol.">
        <title>Methane oxidation coupled to nitrate reduction under hypoxia by the Gammaproteobacterium Methylomonas denitrificans, sp. nov. type strain FJG1.</title>
        <authorList>
            <person name="Kits K.D."/>
            <person name="Klotz M.G."/>
            <person name="Stein L.Y."/>
        </authorList>
    </citation>
    <scope>NUCLEOTIDE SEQUENCE [LARGE SCALE GENOMIC DNA]</scope>
    <source>
        <strain evidence="1 2">FJG1</strain>
    </source>
</reference>
<dbReference type="EMBL" id="CP014476">
    <property type="protein sequence ID" value="AMK78914.1"/>
    <property type="molecule type" value="Genomic_DNA"/>
</dbReference>
<dbReference type="Proteomes" id="UP000030512">
    <property type="component" value="Chromosome"/>
</dbReference>
<dbReference type="AlphaFoldDB" id="A0A140E690"/>
<gene>
    <name evidence="1" type="ORF">JT25_020910</name>
</gene>
<dbReference type="OrthoDB" id="5572038at2"/>
<dbReference type="RefSeq" id="WP_062329569.1">
    <property type="nucleotide sequence ID" value="NZ_CP014476.1"/>
</dbReference>